<dbReference type="PANTHER" id="PTHR43657:SF1">
    <property type="entry name" value="ALTERED INHERITANCE OF MITOCHONDRIA PROTEIN 24, MITOCHONDRIAL"/>
    <property type="match status" value="1"/>
</dbReference>
<accession>A0A9K3LZ24</accession>
<dbReference type="OrthoDB" id="1705416at2759"/>
<dbReference type="NCBIfam" id="TIGR00266">
    <property type="entry name" value="TIGR00266 family protein"/>
    <property type="match status" value="1"/>
</dbReference>
<evidence type="ECO:0000313" key="2">
    <source>
        <dbReference type="EMBL" id="KAG7371060.1"/>
    </source>
</evidence>
<evidence type="ECO:0000256" key="1">
    <source>
        <dbReference type="SAM" id="MobiDB-lite"/>
    </source>
</evidence>
<dbReference type="EMBL" id="JAGRRH010000004">
    <property type="protein sequence ID" value="KAG7371060.1"/>
    <property type="molecule type" value="Genomic_DNA"/>
</dbReference>
<comment type="caution">
    <text evidence="2">The sequence shown here is derived from an EMBL/GenBank/DDBJ whole genome shotgun (WGS) entry which is preliminary data.</text>
</comment>
<feature type="region of interest" description="Disordered" evidence="1">
    <location>
        <begin position="1"/>
        <end position="54"/>
    </location>
</feature>
<dbReference type="InterPro" id="IPR002838">
    <property type="entry name" value="AIM24"/>
</dbReference>
<proteinExistence type="predicted"/>
<name>A0A9K3LZ24_9STRA</name>
<keyword evidence="3" id="KW-1185">Reference proteome</keyword>
<reference evidence="2" key="2">
    <citation type="submission" date="2021-04" db="EMBL/GenBank/DDBJ databases">
        <authorList>
            <person name="Podell S."/>
        </authorList>
    </citation>
    <scope>NUCLEOTIDE SEQUENCE</scope>
    <source>
        <strain evidence="2">Hildebrandi</strain>
    </source>
</reference>
<dbReference type="Pfam" id="PF01987">
    <property type="entry name" value="AIM24"/>
    <property type="match status" value="1"/>
</dbReference>
<dbReference type="AlphaFoldDB" id="A0A9K3LZ24"/>
<dbReference type="PANTHER" id="PTHR43657">
    <property type="entry name" value="TRYPTOPHAN RNA-BINDING ATTENUATOR PROTEIN-LIKE PROTEIN"/>
    <property type="match status" value="1"/>
</dbReference>
<feature type="compositionally biased region" description="Polar residues" evidence="1">
    <location>
        <begin position="71"/>
        <end position="97"/>
    </location>
</feature>
<sequence length="511" mass="54747">MSYKPYVTGDNQKKTNSGTSYESGGNAGTQPPNNFYGSPNIPMESRNVNSYGGNSTTAGLAKSYNPYHTSTVNTSSSTPYSPYDVSSPTKASGTANDYNPYENIPKATPSTTIPATTPYGAVPASLIIPPAANSTPLDSSKVWDAPASSHQTFYGNPPCNPTIKHQSSDMMAATSYPMNHVSSSQPGVSAMNSMIYQGGPTNGLVSEGNPTKCHKIDFEIKGHEMQLVEIELDPHETVIGEAGGMMFMEDGIKFEAKFGDGSTPNQGFWSNLLAAGGRLLTGESLFVTHFTNEGQKKSRVAFAAPYPGNILPLNLAHLGGAITCQRDAFLCAALGTKVSMTFNKKIGSGLFGGEGFILQKLEGDGMCFIHAGGTIIKRELRNERIRLDTGCLVAFTPGIDFEIQFSPGLKTALFGGEGLFLAVLKGTGIVYMLSLPFGRMADRIIQAAQSPGSRLLFDLIRIDEDHCSIYIPSGKPEGSSGHYNVINHATTPIRLEDGEREHVVMKFLFEE</sequence>
<dbReference type="Proteomes" id="UP000693970">
    <property type="component" value="Unassembled WGS sequence"/>
</dbReference>
<reference evidence="2" key="1">
    <citation type="journal article" date="2021" name="Sci. Rep.">
        <title>Diploid genomic architecture of Nitzschia inconspicua, an elite biomass production diatom.</title>
        <authorList>
            <person name="Oliver A."/>
            <person name="Podell S."/>
            <person name="Pinowska A."/>
            <person name="Traller J.C."/>
            <person name="Smith S.R."/>
            <person name="McClure R."/>
            <person name="Beliaev A."/>
            <person name="Bohutskyi P."/>
            <person name="Hill E.A."/>
            <person name="Rabines A."/>
            <person name="Zheng H."/>
            <person name="Allen L.Z."/>
            <person name="Kuo A."/>
            <person name="Grigoriev I.V."/>
            <person name="Allen A.E."/>
            <person name="Hazlebeck D."/>
            <person name="Allen E.E."/>
        </authorList>
    </citation>
    <scope>NUCLEOTIDE SEQUENCE</scope>
    <source>
        <strain evidence="2">Hildebrandi</strain>
    </source>
</reference>
<feature type="region of interest" description="Disordered" evidence="1">
    <location>
        <begin position="71"/>
        <end position="109"/>
    </location>
</feature>
<feature type="compositionally biased region" description="Polar residues" evidence="1">
    <location>
        <begin position="14"/>
        <end position="37"/>
    </location>
</feature>
<gene>
    <name evidence="2" type="ORF">IV203_019630</name>
</gene>
<protein>
    <submittedName>
        <fullName evidence="2">TIGR00266 family protein</fullName>
    </submittedName>
</protein>
<organism evidence="2 3">
    <name type="scientific">Nitzschia inconspicua</name>
    <dbReference type="NCBI Taxonomy" id="303405"/>
    <lineage>
        <taxon>Eukaryota</taxon>
        <taxon>Sar</taxon>
        <taxon>Stramenopiles</taxon>
        <taxon>Ochrophyta</taxon>
        <taxon>Bacillariophyta</taxon>
        <taxon>Bacillariophyceae</taxon>
        <taxon>Bacillariophycidae</taxon>
        <taxon>Bacillariales</taxon>
        <taxon>Bacillariaceae</taxon>
        <taxon>Nitzschia</taxon>
    </lineage>
</organism>
<evidence type="ECO:0000313" key="3">
    <source>
        <dbReference type="Proteomes" id="UP000693970"/>
    </source>
</evidence>